<dbReference type="InterPro" id="IPR037923">
    <property type="entry name" value="HTH-like"/>
</dbReference>
<dbReference type="InterPro" id="IPR014710">
    <property type="entry name" value="RmlC-like_jellyroll"/>
</dbReference>
<evidence type="ECO:0000256" key="3">
    <source>
        <dbReference type="ARBA" id="ARBA00023163"/>
    </source>
</evidence>
<dbReference type="Gene3D" id="1.10.10.60">
    <property type="entry name" value="Homeodomain-like"/>
    <property type="match status" value="2"/>
</dbReference>
<name>A0A926I172_9FIRM</name>
<dbReference type="SUPFAM" id="SSF46689">
    <property type="entry name" value="Homeodomain-like"/>
    <property type="match status" value="2"/>
</dbReference>
<dbReference type="InterPro" id="IPR018062">
    <property type="entry name" value="HTH_AraC-typ_CS"/>
</dbReference>
<evidence type="ECO:0000313" key="5">
    <source>
        <dbReference type="EMBL" id="MBC8542676.1"/>
    </source>
</evidence>
<reference evidence="5" key="1">
    <citation type="submission" date="2020-08" db="EMBL/GenBank/DDBJ databases">
        <title>Genome public.</title>
        <authorList>
            <person name="Liu C."/>
            <person name="Sun Q."/>
        </authorList>
    </citation>
    <scope>NUCLEOTIDE SEQUENCE</scope>
    <source>
        <strain evidence="5">NSJ-32</strain>
    </source>
</reference>
<keyword evidence="2" id="KW-0238">DNA-binding</keyword>
<dbReference type="PANTHER" id="PTHR43280:SF34">
    <property type="entry name" value="ARAC-FAMILY TRANSCRIPTIONAL REGULATOR"/>
    <property type="match status" value="1"/>
</dbReference>
<keyword evidence="6" id="KW-1185">Reference proteome</keyword>
<dbReference type="GO" id="GO:0003700">
    <property type="term" value="F:DNA-binding transcription factor activity"/>
    <property type="evidence" value="ECO:0007669"/>
    <property type="project" value="InterPro"/>
</dbReference>
<dbReference type="InterPro" id="IPR009057">
    <property type="entry name" value="Homeodomain-like_sf"/>
</dbReference>
<organism evidence="5 6">
    <name type="scientific">Bianquea renquensis</name>
    <dbReference type="NCBI Taxonomy" id="2763661"/>
    <lineage>
        <taxon>Bacteria</taxon>
        <taxon>Bacillati</taxon>
        <taxon>Bacillota</taxon>
        <taxon>Clostridia</taxon>
        <taxon>Eubacteriales</taxon>
        <taxon>Bianqueaceae</taxon>
        <taxon>Bianquea</taxon>
    </lineage>
</organism>
<evidence type="ECO:0000259" key="4">
    <source>
        <dbReference type="PROSITE" id="PS01124"/>
    </source>
</evidence>
<dbReference type="PROSITE" id="PS01124">
    <property type="entry name" value="HTH_ARAC_FAMILY_2"/>
    <property type="match status" value="1"/>
</dbReference>
<evidence type="ECO:0000256" key="1">
    <source>
        <dbReference type="ARBA" id="ARBA00023015"/>
    </source>
</evidence>
<dbReference type="InterPro" id="IPR020449">
    <property type="entry name" value="Tscrpt_reg_AraC-type_HTH"/>
</dbReference>
<dbReference type="PRINTS" id="PR00032">
    <property type="entry name" value="HTHARAC"/>
</dbReference>
<feature type="domain" description="HTH araC/xylS-type" evidence="4">
    <location>
        <begin position="165"/>
        <end position="263"/>
    </location>
</feature>
<gene>
    <name evidence="5" type="ORF">H8730_03825</name>
</gene>
<keyword evidence="1" id="KW-0805">Transcription regulation</keyword>
<protein>
    <submittedName>
        <fullName evidence="5">Helix-turn-helix transcriptional regulator</fullName>
    </submittedName>
</protein>
<dbReference type="EMBL" id="JACRSQ010000003">
    <property type="protein sequence ID" value="MBC8542676.1"/>
    <property type="molecule type" value="Genomic_DNA"/>
</dbReference>
<dbReference type="Proteomes" id="UP000657006">
    <property type="component" value="Unassembled WGS sequence"/>
</dbReference>
<dbReference type="RefSeq" id="WP_177717396.1">
    <property type="nucleotide sequence ID" value="NZ_JACRSQ010000003.1"/>
</dbReference>
<proteinExistence type="predicted"/>
<dbReference type="Pfam" id="PF12833">
    <property type="entry name" value="HTH_18"/>
    <property type="match status" value="1"/>
</dbReference>
<dbReference type="SMART" id="SM00342">
    <property type="entry name" value="HTH_ARAC"/>
    <property type="match status" value="1"/>
</dbReference>
<comment type="caution">
    <text evidence="5">The sequence shown here is derived from an EMBL/GenBank/DDBJ whole genome shotgun (WGS) entry which is preliminary data.</text>
</comment>
<dbReference type="GO" id="GO:0043565">
    <property type="term" value="F:sequence-specific DNA binding"/>
    <property type="evidence" value="ECO:0007669"/>
    <property type="project" value="InterPro"/>
</dbReference>
<dbReference type="InterPro" id="IPR018060">
    <property type="entry name" value="HTH_AraC"/>
</dbReference>
<evidence type="ECO:0000313" key="6">
    <source>
        <dbReference type="Proteomes" id="UP000657006"/>
    </source>
</evidence>
<sequence>MDGTSLFRCEYSNQPTPIHKHSHMDYEILYVKKGEIGLSISSHLYTIHEGELVFISNLEEHCVEIQSSRYERYYVIFSSLSLDRLINNPKLMSLFKNRPQNFCHVFPAVEEAGPIFTALLEESRVNDPLSAERAACLIKELLILLYRRHSHRFPIPDKPVQESIYQVQKYIDQNFAQDIKIKELAEKFYINFYYLSHTFKELTGYSPKQYLLLNRLTYSKELLAQTSLSVGEIAMRCGFSDANSFIRTFRRHYGTTPSQYRRP</sequence>
<dbReference type="SUPFAM" id="SSF51215">
    <property type="entry name" value="Regulatory protein AraC"/>
    <property type="match status" value="1"/>
</dbReference>
<accession>A0A926I172</accession>
<evidence type="ECO:0000256" key="2">
    <source>
        <dbReference type="ARBA" id="ARBA00023125"/>
    </source>
</evidence>
<dbReference type="PANTHER" id="PTHR43280">
    <property type="entry name" value="ARAC-FAMILY TRANSCRIPTIONAL REGULATOR"/>
    <property type="match status" value="1"/>
</dbReference>
<dbReference type="Gene3D" id="2.60.120.10">
    <property type="entry name" value="Jelly Rolls"/>
    <property type="match status" value="1"/>
</dbReference>
<dbReference type="AlphaFoldDB" id="A0A926I172"/>
<keyword evidence="3" id="KW-0804">Transcription</keyword>
<dbReference type="PROSITE" id="PS00041">
    <property type="entry name" value="HTH_ARAC_FAMILY_1"/>
    <property type="match status" value="1"/>
</dbReference>